<keyword evidence="5" id="KW-1185">Reference proteome</keyword>
<dbReference type="Proteomes" id="UP000029052">
    <property type="component" value="Unassembled WGS sequence"/>
</dbReference>
<dbReference type="EMBL" id="JGZB01000002">
    <property type="protein sequence ID" value="KFI69342.1"/>
    <property type="molecule type" value="Genomic_DNA"/>
</dbReference>
<organism evidence="4 5">
    <name type="scientific">Bifidobacterium magnum</name>
    <dbReference type="NCBI Taxonomy" id="1692"/>
    <lineage>
        <taxon>Bacteria</taxon>
        <taxon>Bacillati</taxon>
        <taxon>Actinomycetota</taxon>
        <taxon>Actinomycetes</taxon>
        <taxon>Bifidobacteriales</taxon>
        <taxon>Bifidobacteriaceae</taxon>
        <taxon>Bifidobacterium</taxon>
    </lineage>
</organism>
<evidence type="ECO:0000313" key="5">
    <source>
        <dbReference type="Proteomes" id="UP000029052"/>
    </source>
</evidence>
<feature type="transmembrane region" description="Helical" evidence="2">
    <location>
        <begin position="286"/>
        <end position="308"/>
    </location>
</feature>
<gene>
    <name evidence="4" type="ORF">BMAGN_1116</name>
</gene>
<dbReference type="eggNOG" id="COG1664">
    <property type="taxonomic scope" value="Bacteria"/>
</dbReference>
<feature type="transmembrane region" description="Helical" evidence="2">
    <location>
        <begin position="369"/>
        <end position="387"/>
    </location>
</feature>
<evidence type="ECO:0000256" key="3">
    <source>
        <dbReference type="SAM" id="SignalP"/>
    </source>
</evidence>
<comment type="caution">
    <text evidence="4">The sequence shown here is derived from an EMBL/GenBank/DDBJ whole genome shotgun (WGS) entry which is preliminary data.</text>
</comment>
<evidence type="ECO:0000313" key="4">
    <source>
        <dbReference type="EMBL" id="KFI69342.1"/>
    </source>
</evidence>
<reference evidence="4 5" key="1">
    <citation type="submission" date="2014-03" db="EMBL/GenBank/DDBJ databases">
        <title>Genomics of Bifidobacteria.</title>
        <authorList>
            <person name="Ventura M."/>
            <person name="Milani C."/>
            <person name="Lugli G.A."/>
        </authorList>
    </citation>
    <scope>NUCLEOTIDE SEQUENCE [LARGE SCALE GENOMIC DNA]</scope>
    <source>
        <strain evidence="4 5">LMG 11591</strain>
    </source>
</reference>
<dbReference type="RefSeq" id="WP_152593255.1">
    <property type="nucleotide sequence ID" value="NZ_JGZB01000002.1"/>
</dbReference>
<protein>
    <recommendedName>
        <fullName evidence="6">Polymer-forming cytoskeletal protein</fullName>
    </recommendedName>
</protein>
<evidence type="ECO:0000256" key="1">
    <source>
        <dbReference type="SAM" id="MobiDB-lite"/>
    </source>
</evidence>
<name>A0A087BE92_9BIFI</name>
<feature type="transmembrane region" description="Helical" evidence="2">
    <location>
        <begin position="344"/>
        <end position="363"/>
    </location>
</feature>
<accession>A0A087BE92</accession>
<dbReference type="AlphaFoldDB" id="A0A087BE92"/>
<keyword evidence="3" id="KW-0732">Signal</keyword>
<feature type="chain" id="PRO_5001818958" description="Polymer-forming cytoskeletal protein" evidence="3">
    <location>
        <begin position="46"/>
        <end position="447"/>
    </location>
</feature>
<feature type="transmembrane region" description="Helical" evidence="2">
    <location>
        <begin position="314"/>
        <end position="337"/>
    </location>
</feature>
<keyword evidence="2" id="KW-0812">Transmembrane</keyword>
<feature type="compositionally biased region" description="Low complexity" evidence="1">
    <location>
        <begin position="417"/>
        <end position="436"/>
    </location>
</feature>
<keyword evidence="2" id="KW-0472">Membrane</keyword>
<feature type="transmembrane region" description="Helical" evidence="2">
    <location>
        <begin position="240"/>
        <end position="265"/>
    </location>
</feature>
<proteinExistence type="predicted"/>
<keyword evidence="2" id="KW-1133">Transmembrane helix</keyword>
<evidence type="ECO:0000256" key="2">
    <source>
        <dbReference type="SAM" id="Phobius"/>
    </source>
</evidence>
<feature type="region of interest" description="Disordered" evidence="1">
    <location>
        <begin position="398"/>
        <end position="447"/>
    </location>
</feature>
<feature type="signal peptide" evidence="3">
    <location>
        <begin position="1"/>
        <end position="45"/>
    </location>
</feature>
<evidence type="ECO:0008006" key="6">
    <source>
        <dbReference type="Google" id="ProtNLM"/>
    </source>
</evidence>
<sequence>MRLENRSVGETLVRFIRRCAAMVALLTFALAGVAATGLAAGSAYATEDTSSQDSVTVTDSAGNVLGATENNNVAADMEVKHDLYWVGQNTTVERIRVGGDIIMAGQQVDVNNAYVGGSIRVAAQNIAVHDTTVNNNLTLAAQTITCEDISVDGALYAVAQTVSIVNGTYHGVGVAGDSVTINGTVNGDVSVDANKVVVGPDAKITGTLAVKSSNEPSVDASAQIGTLDFQREEKETGKPVLATVISAVAGIAGTIVFALALTWLLRRATESAVTMTRTHAGRIFGTGAIALIALPLLCILLICLTVTLPIAMAIIFGAVMLGFAAVPFAAAVFARILFPNMNRFASAAIGALVLGVAMIVPILGAVVGLAAFLFILGYVVQAIWAALRNHKRDAIATTPTAPATPVSSDPTGPNGMAYQQAPAGATYGYGAPYDGPSQQDAHRDPNA</sequence>